<name>A0A166PAM4_9HYPO</name>
<evidence type="ECO:0000313" key="6">
    <source>
        <dbReference type="Proteomes" id="UP000078544"/>
    </source>
</evidence>
<keyword evidence="2" id="KW-0539">Nucleus</keyword>
<dbReference type="Gene3D" id="1.10.10.60">
    <property type="entry name" value="Homeodomain-like"/>
    <property type="match status" value="1"/>
</dbReference>
<keyword evidence="6" id="KW-1185">Reference proteome</keyword>
<dbReference type="InterPro" id="IPR009057">
    <property type="entry name" value="Homeodomain-like_sf"/>
</dbReference>
<keyword evidence="1" id="KW-0238">DNA-binding</keyword>
<dbReference type="STRING" id="1081109.A0A166PAM4"/>
<sequence length="215" mass="24729">MPKYTERDLQEAVREVQQGTSQRSAAKRWHIPRATLQDRLNGGISHAEAHECRQRFSRQQERLLSRWVFHLAALGVPPTQGQFEEFASRILVVHGDHQPLGKHWVQGFLRRNSEVKQVKGYLFSSQSSMEPLDVACDSSNHQSMRVRRHDSPPHHSLEGQTTENSHHEEAAASWDSYNYMDDGSDILFDTDSLDVPDWIEPSTPYLEEYVIPLSN</sequence>
<dbReference type="Proteomes" id="UP000078544">
    <property type="component" value="Unassembled WGS sequence"/>
</dbReference>
<dbReference type="AlphaFoldDB" id="A0A166PAM4"/>
<evidence type="ECO:0000256" key="2">
    <source>
        <dbReference type="ARBA" id="ARBA00023242"/>
    </source>
</evidence>
<evidence type="ECO:0000259" key="4">
    <source>
        <dbReference type="PROSITE" id="PS51253"/>
    </source>
</evidence>
<evidence type="ECO:0000256" key="3">
    <source>
        <dbReference type="SAM" id="MobiDB-lite"/>
    </source>
</evidence>
<gene>
    <name evidence="5" type="ORF">AAL_04691</name>
</gene>
<evidence type="ECO:0000256" key="1">
    <source>
        <dbReference type="ARBA" id="ARBA00023125"/>
    </source>
</evidence>
<feature type="region of interest" description="Disordered" evidence="3">
    <location>
        <begin position="138"/>
        <end position="168"/>
    </location>
</feature>
<proteinExistence type="predicted"/>
<protein>
    <submittedName>
        <fullName evidence="5">Transposase</fullName>
    </submittedName>
</protein>
<dbReference type="PROSITE" id="PS51253">
    <property type="entry name" value="HTH_CENPB"/>
    <property type="match status" value="1"/>
</dbReference>
<feature type="region of interest" description="Disordered" evidence="3">
    <location>
        <begin position="1"/>
        <end position="27"/>
    </location>
</feature>
<accession>A0A166PAM4</accession>
<comment type="caution">
    <text evidence="5">The sequence shown here is derived from an EMBL/GenBank/DDBJ whole genome shotgun (WGS) entry which is preliminary data.</text>
</comment>
<feature type="domain" description="HTH CENPB-type" evidence="4">
    <location>
        <begin position="48"/>
        <end position="118"/>
    </location>
</feature>
<dbReference type="Pfam" id="PF05225">
    <property type="entry name" value="HTH_psq"/>
    <property type="match status" value="1"/>
</dbReference>
<dbReference type="OrthoDB" id="5396311at2759"/>
<dbReference type="SMART" id="SM00674">
    <property type="entry name" value="CENPB"/>
    <property type="match status" value="1"/>
</dbReference>
<dbReference type="GO" id="GO:0003677">
    <property type="term" value="F:DNA binding"/>
    <property type="evidence" value="ECO:0007669"/>
    <property type="project" value="UniProtKB-KW"/>
</dbReference>
<dbReference type="SUPFAM" id="SSF46689">
    <property type="entry name" value="Homeodomain-like"/>
    <property type="match status" value="1"/>
</dbReference>
<dbReference type="Pfam" id="PF03221">
    <property type="entry name" value="HTH_Tnp_Tc5"/>
    <property type="match status" value="1"/>
</dbReference>
<evidence type="ECO:0000313" key="5">
    <source>
        <dbReference type="EMBL" id="KZZ95460.1"/>
    </source>
</evidence>
<feature type="compositionally biased region" description="Basic and acidic residues" evidence="3">
    <location>
        <begin position="1"/>
        <end position="14"/>
    </location>
</feature>
<organism evidence="5 6">
    <name type="scientific">Moelleriella libera RCEF 2490</name>
    <dbReference type="NCBI Taxonomy" id="1081109"/>
    <lineage>
        <taxon>Eukaryota</taxon>
        <taxon>Fungi</taxon>
        <taxon>Dikarya</taxon>
        <taxon>Ascomycota</taxon>
        <taxon>Pezizomycotina</taxon>
        <taxon>Sordariomycetes</taxon>
        <taxon>Hypocreomycetidae</taxon>
        <taxon>Hypocreales</taxon>
        <taxon>Clavicipitaceae</taxon>
        <taxon>Moelleriella</taxon>
    </lineage>
</organism>
<dbReference type="InterPro" id="IPR007889">
    <property type="entry name" value="HTH_Psq"/>
</dbReference>
<dbReference type="EMBL" id="AZGY01000009">
    <property type="protein sequence ID" value="KZZ95460.1"/>
    <property type="molecule type" value="Genomic_DNA"/>
</dbReference>
<dbReference type="InterPro" id="IPR006600">
    <property type="entry name" value="HTH_CenpB_DNA-bd_dom"/>
</dbReference>
<reference evidence="5 6" key="1">
    <citation type="journal article" date="2016" name="Genome Biol. Evol.">
        <title>Divergent and convergent evolution of fungal pathogenicity.</title>
        <authorList>
            <person name="Shang Y."/>
            <person name="Xiao G."/>
            <person name="Zheng P."/>
            <person name="Cen K."/>
            <person name="Zhan S."/>
            <person name="Wang C."/>
        </authorList>
    </citation>
    <scope>NUCLEOTIDE SEQUENCE [LARGE SCALE GENOMIC DNA]</scope>
    <source>
        <strain evidence="5 6">RCEF 2490</strain>
    </source>
</reference>